<reference evidence="1 2" key="1">
    <citation type="submission" date="2019-06" db="EMBL/GenBank/DDBJ databases">
        <title>Genomics analysis of Aphanomyces spp. identifies a new class of oomycete effector associated with host adaptation.</title>
        <authorList>
            <person name="Gaulin E."/>
        </authorList>
    </citation>
    <scope>NUCLEOTIDE SEQUENCE [LARGE SCALE GENOMIC DNA]</scope>
    <source>
        <strain evidence="1 2">E</strain>
    </source>
</reference>
<evidence type="ECO:0000313" key="2">
    <source>
        <dbReference type="Proteomes" id="UP000469452"/>
    </source>
</evidence>
<dbReference type="EMBL" id="VJMI01001744">
    <property type="protein sequence ID" value="KAF0775331.1"/>
    <property type="molecule type" value="Genomic_DNA"/>
</dbReference>
<gene>
    <name evidence="1" type="ORF">AaE_000969</name>
</gene>
<protein>
    <submittedName>
        <fullName evidence="1">Uncharacterized protein</fullName>
    </submittedName>
</protein>
<feature type="non-terminal residue" evidence="1">
    <location>
        <position position="71"/>
    </location>
</feature>
<dbReference type="AlphaFoldDB" id="A0A6A5AY25"/>
<dbReference type="Proteomes" id="UP000469452">
    <property type="component" value="Unassembled WGS sequence"/>
</dbReference>
<sequence>MASHVFRSTSIYCGSFLICSALETMAAYDVVETPSAVASHLDTPAPEPPVKRNCFKEFYFGIPGILTGAAI</sequence>
<evidence type="ECO:0000313" key="1">
    <source>
        <dbReference type="EMBL" id="KAF0775331.1"/>
    </source>
</evidence>
<organism evidence="1 2">
    <name type="scientific">Aphanomyces astaci</name>
    <name type="common">Crayfish plague agent</name>
    <dbReference type="NCBI Taxonomy" id="112090"/>
    <lineage>
        <taxon>Eukaryota</taxon>
        <taxon>Sar</taxon>
        <taxon>Stramenopiles</taxon>
        <taxon>Oomycota</taxon>
        <taxon>Saprolegniomycetes</taxon>
        <taxon>Saprolegniales</taxon>
        <taxon>Verrucalvaceae</taxon>
        <taxon>Aphanomyces</taxon>
    </lineage>
</organism>
<proteinExistence type="predicted"/>
<accession>A0A6A5AY25</accession>
<name>A0A6A5AY25_APHAT</name>
<comment type="caution">
    <text evidence="1">The sequence shown here is derived from an EMBL/GenBank/DDBJ whole genome shotgun (WGS) entry which is preliminary data.</text>
</comment>